<dbReference type="EMBL" id="JAGUCN010000028">
    <property type="protein sequence ID" value="MBS2213483.1"/>
    <property type="molecule type" value="Genomic_DNA"/>
</dbReference>
<name>A0ABS5KGS0_9BACT</name>
<evidence type="ECO:0000313" key="3">
    <source>
        <dbReference type="EMBL" id="MBS2213483.1"/>
    </source>
</evidence>
<comment type="caution">
    <text evidence="3">The sequence shown here is derived from an EMBL/GenBank/DDBJ whole genome shotgun (WGS) entry which is preliminary data.</text>
</comment>
<dbReference type="Pfam" id="PF18962">
    <property type="entry name" value="Por_Secre_tail"/>
    <property type="match status" value="1"/>
</dbReference>
<dbReference type="InterPro" id="IPR026444">
    <property type="entry name" value="Secre_tail"/>
</dbReference>
<feature type="domain" description="Secretion system C-terminal sorting" evidence="2">
    <location>
        <begin position="467"/>
        <end position="532"/>
    </location>
</feature>
<accession>A0ABS5KGS0</accession>
<dbReference type="NCBIfam" id="TIGR04183">
    <property type="entry name" value="Por_Secre_tail"/>
    <property type="match status" value="1"/>
</dbReference>
<sequence length="533" mass="57853">MKKNYLIILLCAISSMAIGQTVEIVKDYHDADKGYGATPTDIISNSSMLVFSGVVDQEPSSNPMFFPPKNIFEPFVTDGTASNFLPLDLYQGVDSKGYQNGSNPSKFFVLKDEIYCVAVNGSGVQKLFKINDIAGTSEEVAIDWLPQNNLHNRFVGLTGENVVWIHRDPADETDDNYYLIEWNGDVSQAPAIIPNQKGEYKLASTKPLLLNGPANEVIVIAGDKADGSLGTELIVTYNHMIMGHNIVYSDLAPGDADGNGYPDASNPENFTELNSVIYLNDSKGQIWMVSQSNGYSAELVTAVNDGLETGANNTDILGVFDGKLVVKGKAAGADTWSIFLCDPTATTNAVEELNVGFEIRNASNVVVSNGIMYFEGEYNSIPYDYANKVTPLWAYDGTTLKQITTDLNFISGIYPFNDKIYFTAEDPDAIDNGDGTFSSTYKELFVYDPAGTATSIERAIDNSITVSPNPSYGYVNVAGIDTNATYEIYSVSGSLLEQGAVINGQIDYNVQSGVYLLKISEGSNTKVVKIMVK</sequence>
<evidence type="ECO:0000259" key="2">
    <source>
        <dbReference type="Pfam" id="PF18962"/>
    </source>
</evidence>
<reference evidence="3 4" key="1">
    <citation type="journal article" date="2014" name="Int. J. Syst. Evol. Microbiol.">
        <title>Carboxylicivirga gen. nov. in the family Marinilabiliaceae with two novel species, Carboxylicivirga mesophila sp. nov. and Carboxylicivirga taeanensis sp. nov., and reclassification of Cytophaga fermentans as Saccharicrinis fermentans gen. nov., comb. nov.</title>
        <authorList>
            <person name="Yang S.H."/>
            <person name="Seo H.S."/>
            <person name="Woo J.H."/>
            <person name="Oh H.M."/>
            <person name="Jang H."/>
            <person name="Lee J.H."/>
            <person name="Kim S.J."/>
            <person name="Kwon K.K."/>
        </authorList>
    </citation>
    <scope>NUCLEOTIDE SEQUENCE [LARGE SCALE GENOMIC DNA]</scope>
    <source>
        <strain evidence="3 4">JCM 18290</strain>
    </source>
</reference>
<protein>
    <submittedName>
        <fullName evidence="3">T9SS type A sorting domain-containing protein</fullName>
    </submittedName>
</protein>
<gene>
    <name evidence="3" type="ORF">KEM09_18885</name>
</gene>
<feature type="chain" id="PRO_5045993028" evidence="1">
    <location>
        <begin position="20"/>
        <end position="533"/>
    </location>
</feature>
<proteinExistence type="predicted"/>
<feature type="signal peptide" evidence="1">
    <location>
        <begin position="1"/>
        <end position="19"/>
    </location>
</feature>
<dbReference type="RefSeq" id="WP_212230696.1">
    <property type="nucleotide sequence ID" value="NZ_JAGUCN010000028.1"/>
</dbReference>
<evidence type="ECO:0000313" key="4">
    <source>
        <dbReference type="Proteomes" id="UP000721861"/>
    </source>
</evidence>
<dbReference type="Proteomes" id="UP000721861">
    <property type="component" value="Unassembled WGS sequence"/>
</dbReference>
<keyword evidence="4" id="KW-1185">Reference proteome</keyword>
<organism evidence="3 4">
    <name type="scientific">Carboxylicivirga mesophila</name>
    <dbReference type="NCBI Taxonomy" id="1166478"/>
    <lineage>
        <taxon>Bacteria</taxon>
        <taxon>Pseudomonadati</taxon>
        <taxon>Bacteroidota</taxon>
        <taxon>Bacteroidia</taxon>
        <taxon>Marinilabiliales</taxon>
        <taxon>Marinilabiliaceae</taxon>
        <taxon>Carboxylicivirga</taxon>
    </lineage>
</organism>
<keyword evidence="1" id="KW-0732">Signal</keyword>
<evidence type="ECO:0000256" key="1">
    <source>
        <dbReference type="SAM" id="SignalP"/>
    </source>
</evidence>